<dbReference type="GO" id="GO:0043590">
    <property type="term" value="C:bacterial nucleoid"/>
    <property type="evidence" value="ECO:0007669"/>
    <property type="project" value="TreeGrafter"/>
</dbReference>
<dbReference type="Proteomes" id="UP000425411">
    <property type="component" value="Chromosome"/>
</dbReference>
<dbReference type="EMBL" id="CP046314">
    <property type="protein sequence ID" value="QGS09936.1"/>
    <property type="molecule type" value="Genomic_DNA"/>
</dbReference>
<sequence>MTNRNFIKGIIIKKIRYRDYHEILHVLTEHGKIESFFYENVHKSKKKVKVSTASEVTINFFSTSGMNKITNLEIENTYQNIVYDVLKNSYVANMLECLNYGIDSSFNLYKLLKLALTSINNDVSEKIVCCYFFMQILKDHGFIFKYQKTDYEYVGYSFLKNSFVDKFNIDYSVFGINDNLVKLTYYISTKNIDFLEGLELSNKDLIKLFSFFNLLFKEYIGIETKSYKKIMDLEEMLSSK</sequence>
<dbReference type="GO" id="GO:0006310">
    <property type="term" value="P:DNA recombination"/>
    <property type="evidence" value="ECO:0007669"/>
    <property type="project" value="InterPro"/>
</dbReference>
<evidence type="ECO:0000313" key="1">
    <source>
        <dbReference type="EMBL" id="QGS09936.1"/>
    </source>
</evidence>
<dbReference type="AlphaFoldDB" id="A0AAP9HEW4"/>
<reference evidence="1 2" key="1">
    <citation type="submission" date="2019-11" db="EMBL/GenBank/DDBJ databases">
        <title>FDA dAtabase for Regulatory Grade micrObial Sequences (FDA-ARGOS): Supporting development and validation of Infectious Disease Dx tests.</title>
        <authorList>
            <person name="Turner S."/>
            <person name="Byrd R."/>
            <person name="Tallon L."/>
            <person name="Sadzewicz L."/>
            <person name="Vavikolanu K."/>
            <person name="Mehta A."/>
            <person name="Aluvathingal J."/>
            <person name="Nadendla S."/>
            <person name="Myers T."/>
            <person name="Yan Y."/>
            <person name="Sichtig H."/>
        </authorList>
    </citation>
    <scope>NUCLEOTIDE SEQUENCE [LARGE SCALE GENOMIC DNA]</scope>
    <source>
        <strain evidence="1 2">FDAARGOS_741</strain>
    </source>
</reference>
<gene>
    <name evidence="1" type="primary">recO</name>
    <name evidence="1" type="ORF">FOC49_05940</name>
</gene>
<accession>A0AAP9HEW4</accession>
<proteinExistence type="predicted"/>
<evidence type="ECO:0000313" key="2">
    <source>
        <dbReference type="Proteomes" id="UP000425411"/>
    </source>
</evidence>
<organism evidence="1 2">
    <name type="scientific">Gemella morbillorum</name>
    <dbReference type="NCBI Taxonomy" id="29391"/>
    <lineage>
        <taxon>Bacteria</taxon>
        <taxon>Bacillati</taxon>
        <taxon>Bacillota</taxon>
        <taxon>Bacilli</taxon>
        <taxon>Bacillales</taxon>
        <taxon>Gemellaceae</taxon>
        <taxon>Gemella</taxon>
    </lineage>
</organism>
<dbReference type="PANTHER" id="PTHR33991:SF1">
    <property type="entry name" value="DNA REPAIR PROTEIN RECO"/>
    <property type="match status" value="1"/>
</dbReference>
<keyword evidence="2" id="KW-1185">Reference proteome</keyword>
<dbReference type="NCBIfam" id="TIGR00613">
    <property type="entry name" value="reco"/>
    <property type="match status" value="1"/>
</dbReference>
<name>A0AAP9HEW4_9BACL</name>
<dbReference type="InterPro" id="IPR003717">
    <property type="entry name" value="RecO"/>
</dbReference>
<dbReference type="PANTHER" id="PTHR33991">
    <property type="entry name" value="DNA REPAIR PROTEIN RECO"/>
    <property type="match status" value="1"/>
</dbReference>
<dbReference type="GO" id="GO:0006302">
    <property type="term" value="P:double-strand break repair"/>
    <property type="evidence" value="ECO:0007669"/>
    <property type="project" value="TreeGrafter"/>
</dbReference>
<protein>
    <submittedName>
        <fullName evidence="1">DNA repair protein RecO</fullName>
    </submittedName>
</protein>